<proteinExistence type="predicted"/>
<evidence type="ECO:0000259" key="1">
    <source>
        <dbReference type="PROSITE" id="PS50042"/>
    </source>
</evidence>
<dbReference type="PROSITE" id="PS50042">
    <property type="entry name" value="CNMP_BINDING_3"/>
    <property type="match status" value="1"/>
</dbReference>
<gene>
    <name evidence="2" type="ORF">SLNWT_3253</name>
</gene>
<dbReference type="Pfam" id="PF00027">
    <property type="entry name" value="cNMP_binding"/>
    <property type="match status" value="1"/>
</dbReference>
<dbReference type="AlphaFoldDB" id="A0A0B5EPU6"/>
<dbReference type="CDD" id="cd00038">
    <property type="entry name" value="CAP_ED"/>
    <property type="match status" value="1"/>
</dbReference>
<sequence length="149" mass="16716">MEQLWAGLPPEGRERLRELARPVRFEKGRRLFEEGGHADRFWWLAGGRVTLDVRVPGRRAAMVAEVGAGELLGWSWLFPPYTWHLGAEAVTRVEAEEFDATVVRSLCEADPATGRAVYREVAGLLAQRLQRSRARLLDLYAPYGSGPGE</sequence>
<evidence type="ECO:0000313" key="3">
    <source>
        <dbReference type="Proteomes" id="UP000031523"/>
    </source>
</evidence>
<dbReference type="SUPFAM" id="SSF51206">
    <property type="entry name" value="cAMP-binding domain-like"/>
    <property type="match status" value="1"/>
</dbReference>
<evidence type="ECO:0000313" key="2">
    <source>
        <dbReference type="EMBL" id="AJE83629.1"/>
    </source>
</evidence>
<dbReference type="Proteomes" id="UP000031523">
    <property type="component" value="Chromosome"/>
</dbReference>
<feature type="domain" description="Cyclic nucleotide-binding" evidence="1">
    <location>
        <begin position="4"/>
        <end position="73"/>
    </location>
</feature>
<dbReference type="InterPro" id="IPR014710">
    <property type="entry name" value="RmlC-like_jellyroll"/>
</dbReference>
<protein>
    <submittedName>
        <fullName evidence="2">Regulator protein</fullName>
    </submittedName>
</protein>
<dbReference type="KEGG" id="sals:SLNWT_3253"/>
<name>A0A0B5EPU6_STRA4</name>
<organism evidence="2 3">
    <name type="scientific">Streptomyces albus (strain ATCC 21838 / DSM 41398 / FERM P-419 / JCM 4703 / NBRC 107858)</name>
    <dbReference type="NCBI Taxonomy" id="1081613"/>
    <lineage>
        <taxon>Bacteria</taxon>
        <taxon>Bacillati</taxon>
        <taxon>Actinomycetota</taxon>
        <taxon>Actinomycetes</taxon>
        <taxon>Kitasatosporales</taxon>
        <taxon>Streptomycetaceae</taxon>
        <taxon>Streptomyces</taxon>
    </lineage>
</organism>
<reference evidence="2 3" key="1">
    <citation type="submission" date="2015-01" db="EMBL/GenBank/DDBJ databases">
        <title>Enhanced salinomycin production by adjusting the supply of polyketide extender units in Streptomyce albus DSM 41398.</title>
        <authorList>
            <person name="Lu C."/>
        </authorList>
    </citation>
    <scope>NUCLEOTIDE SEQUENCE [LARGE SCALE GENOMIC DNA]</scope>
    <source>
        <strain evidence="3">ATCC 21838 / DSM 41398 / FERM P-419 / JCM 4703 / NBRC 107858</strain>
    </source>
</reference>
<keyword evidence="3" id="KW-1185">Reference proteome</keyword>
<dbReference type="Gene3D" id="2.60.120.10">
    <property type="entry name" value="Jelly Rolls"/>
    <property type="match status" value="1"/>
</dbReference>
<dbReference type="InterPro" id="IPR018490">
    <property type="entry name" value="cNMP-bd_dom_sf"/>
</dbReference>
<accession>A0A0B5EPU6</accession>
<dbReference type="InterPro" id="IPR000595">
    <property type="entry name" value="cNMP-bd_dom"/>
</dbReference>
<dbReference type="EMBL" id="CP010519">
    <property type="protein sequence ID" value="AJE83629.1"/>
    <property type="molecule type" value="Genomic_DNA"/>
</dbReference>